<dbReference type="STRING" id="45351.A7RSQ0"/>
<dbReference type="Proteomes" id="UP000001593">
    <property type="component" value="Unassembled WGS sequence"/>
</dbReference>
<dbReference type="PhylomeDB" id="A7RSQ0"/>
<organism evidence="7 8">
    <name type="scientific">Nematostella vectensis</name>
    <name type="common">Starlet sea anemone</name>
    <dbReference type="NCBI Taxonomy" id="45351"/>
    <lineage>
        <taxon>Eukaryota</taxon>
        <taxon>Metazoa</taxon>
        <taxon>Cnidaria</taxon>
        <taxon>Anthozoa</taxon>
        <taxon>Hexacorallia</taxon>
        <taxon>Actiniaria</taxon>
        <taxon>Edwardsiidae</taxon>
        <taxon>Nematostella</taxon>
    </lineage>
</organism>
<feature type="coiled-coil region" evidence="4">
    <location>
        <begin position="654"/>
        <end position="681"/>
    </location>
</feature>
<dbReference type="InParanoid" id="A7RSQ0"/>
<dbReference type="PANTHER" id="PTHR10013:SF0">
    <property type="entry name" value="GENERAL VESICULAR TRANSPORT FACTOR P115"/>
    <property type="match status" value="1"/>
</dbReference>
<evidence type="ECO:0000256" key="2">
    <source>
        <dbReference type="ARBA" id="ARBA00023034"/>
    </source>
</evidence>
<dbReference type="HOGENOM" id="CLU_006318_2_1_1"/>
<dbReference type="InterPro" id="IPR024095">
    <property type="entry name" value="Vesicle_P115"/>
</dbReference>
<dbReference type="PANTHER" id="PTHR10013">
    <property type="entry name" value="GENERAL VESICULAR TRANSPORT FACTOR P115"/>
    <property type="match status" value="1"/>
</dbReference>
<evidence type="ECO:0000313" key="7">
    <source>
        <dbReference type="EMBL" id="EDO45455.1"/>
    </source>
</evidence>
<dbReference type="Pfam" id="PF18770">
    <property type="entry name" value="Arm_vescicular"/>
    <property type="match status" value="1"/>
</dbReference>
<evidence type="ECO:0000256" key="1">
    <source>
        <dbReference type="ARBA" id="ARBA00004555"/>
    </source>
</evidence>
<dbReference type="OMA" id="GQETFCN"/>
<dbReference type="AlphaFoldDB" id="A7RSQ0"/>
<dbReference type="GO" id="GO:0005795">
    <property type="term" value="C:Golgi stack"/>
    <property type="evidence" value="ECO:0000318"/>
    <property type="project" value="GO_Central"/>
</dbReference>
<dbReference type="InterPro" id="IPR011989">
    <property type="entry name" value="ARM-like"/>
</dbReference>
<dbReference type="eggNOG" id="KOG0946">
    <property type="taxonomic scope" value="Eukaryota"/>
</dbReference>
<reference evidence="7 8" key="1">
    <citation type="journal article" date="2007" name="Science">
        <title>Sea anemone genome reveals ancestral eumetazoan gene repertoire and genomic organization.</title>
        <authorList>
            <person name="Putnam N.H."/>
            <person name="Srivastava M."/>
            <person name="Hellsten U."/>
            <person name="Dirks B."/>
            <person name="Chapman J."/>
            <person name="Salamov A."/>
            <person name="Terry A."/>
            <person name="Shapiro H."/>
            <person name="Lindquist E."/>
            <person name="Kapitonov V.V."/>
            <person name="Jurka J."/>
            <person name="Genikhovich G."/>
            <person name="Grigoriev I.V."/>
            <person name="Lucas S.M."/>
            <person name="Steele R.E."/>
            <person name="Finnerty J.R."/>
            <person name="Technau U."/>
            <person name="Martindale M.Q."/>
            <person name="Rokhsar D.S."/>
        </authorList>
    </citation>
    <scope>NUCLEOTIDE SEQUENCE [LARGE SCALE GENOMIC DNA]</scope>
    <source>
        <strain evidence="8">CH2 X CH6</strain>
    </source>
</reference>
<dbReference type="GO" id="GO:0012507">
    <property type="term" value="C:ER to Golgi transport vesicle membrane"/>
    <property type="evidence" value="ECO:0000318"/>
    <property type="project" value="GO_Central"/>
</dbReference>
<dbReference type="SUPFAM" id="SSF48371">
    <property type="entry name" value="ARM repeat"/>
    <property type="match status" value="1"/>
</dbReference>
<evidence type="ECO:0000256" key="5">
    <source>
        <dbReference type="SAM" id="MobiDB-lite"/>
    </source>
</evidence>
<dbReference type="EMBL" id="DS469535">
    <property type="protein sequence ID" value="EDO45455.1"/>
    <property type="molecule type" value="Genomic_DNA"/>
</dbReference>
<name>A7RSQ0_NEMVE</name>
<accession>A7RSQ0</accession>
<feature type="non-terminal residue" evidence="7">
    <location>
        <position position="688"/>
    </location>
</feature>
<keyword evidence="8" id="KW-1185">Reference proteome</keyword>
<evidence type="ECO:0000256" key="3">
    <source>
        <dbReference type="ARBA" id="ARBA00023054"/>
    </source>
</evidence>
<dbReference type="GO" id="GO:0048280">
    <property type="term" value="P:vesicle fusion with Golgi apparatus"/>
    <property type="evidence" value="ECO:0007669"/>
    <property type="project" value="InterPro"/>
</dbReference>
<evidence type="ECO:0000259" key="6">
    <source>
        <dbReference type="Pfam" id="PF04869"/>
    </source>
</evidence>
<comment type="subcellular location">
    <subcellularLocation>
        <location evidence="1">Golgi apparatus</location>
    </subcellularLocation>
</comment>
<dbReference type="FunFam" id="1.25.10.10:FF:000394">
    <property type="entry name" value="general vesicular transport factor p115"/>
    <property type="match status" value="1"/>
</dbReference>
<evidence type="ECO:0000256" key="4">
    <source>
        <dbReference type="SAM" id="Coils"/>
    </source>
</evidence>
<dbReference type="Gene3D" id="1.25.10.10">
    <property type="entry name" value="Leucine-rich Repeat Variant"/>
    <property type="match status" value="1"/>
</dbReference>
<feature type="compositionally biased region" description="Polar residues" evidence="5">
    <location>
        <begin position="10"/>
        <end position="22"/>
    </location>
</feature>
<dbReference type="GO" id="GO:0000139">
    <property type="term" value="C:Golgi membrane"/>
    <property type="evidence" value="ECO:0007669"/>
    <property type="project" value="InterPro"/>
</dbReference>
<dbReference type="GO" id="GO:0048211">
    <property type="term" value="P:Golgi vesicle docking"/>
    <property type="evidence" value="ECO:0000318"/>
    <property type="project" value="GO_Central"/>
</dbReference>
<gene>
    <name evidence="7" type="ORF">NEMVEDRAFT_v1g181511</name>
</gene>
<feature type="region of interest" description="Disordered" evidence="5">
    <location>
        <begin position="1"/>
        <end position="24"/>
    </location>
</feature>
<dbReference type="GO" id="GO:0005783">
    <property type="term" value="C:endoplasmic reticulum"/>
    <property type="evidence" value="ECO:0000318"/>
    <property type="project" value="GO_Central"/>
</dbReference>
<feature type="domain" description="Vesicle tethering protein Uso1/P115-like head" evidence="6">
    <location>
        <begin position="349"/>
        <end position="630"/>
    </location>
</feature>
<dbReference type="GO" id="GO:0006888">
    <property type="term" value="P:endoplasmic reticulum to Golgi vesicle-mediated transport"/>
    <property type="evidence" value="ECO:0000318"/>
    <property type="project" value="GO_Central"/>
</dbReference>
<dbReference type="InterPro" id="IPR006953">
    <property type="entry name" value="Vesicle_Uso1_P115_head"/>
</dbReference>
<protein>
    <recommendedName>
        <fullName evidence="6">Vesicle tethering protein Uso1/P115-like head domain-containing protein</fullName>
    </recommendedName>
</protein>
<keyword evidence="2" id="KW-0333">Golgi apparatus</keyword>
<dbReference type="InterPro" id="IPR041209">
    <property type="entry name" value="P115_Arm_rpt"/>
</dbReference>
<dbReference type="Pfam" id="PF04869">
    <property type="entry name" value="Uso1_p115_head"/>
    <property type="match status" value="1"/>
</dbReference>
<dbReference type="GO" id="GO:0006886">
    <property type="term" value="P:intracellular protein transport"/>
    <property type="evidence" value="ECO:0000318"/>
    <property type="project" value="GO_Central"/>
</dbReference>
<dbReference type="GO" id="GO:0045056">
    <property type="term" value="P:transcytosis"/>
    <property type="evidence" value="ECO:0000318"/>
    <property type="project" value="GO_Central"/>
</dbReference>
<proteinExistence type="predicted"/>
<keyword evidence="3 4" id="KW-0175">Coiled coil</keyword>
<sequence length="688" mass="75914">MNYLRGFSSVLGSPSAGNQPSPHETIERLCDRVASSTLLEDRRDAVRALKSLSKKYRLEVGTQGMDLLINVLQTDRSDTEIVGMALESLCNIMSTDTQSQGTVFMSCLQTLKVGLQFTEIFIKKPDNVTLLLGILEEYEFHVRWPTVKLLTMLLTNKGNLLQQCILVSPMGVSRLMDLLSDSREIIRNEGLLLLIQLTKSNAAIQKIVAFENAFDRLMEIIAEEGYSDGGVVVEDCLLLLQHLLKANVSNQNFFREGRFVRNDKIFISGTEENGWGDQKVSNVQLMLQVVRILVSPDNPQQASTSAQKIMNHCGLLKLLCSVLMASGIPADILTETINAVSEVIRGFPANQDYFSQVNAPSEPPRPAIIVLLMSMINDKQPASLRCAVLYCFQCYLHKNEGGQSEIVSTLLPSSADVGDSVSTGQLLCAGLFSPDPLSNWCAAVALAHCLKGNQTQKEQLLRVQLATSVGNPPVSLLQQCTNMLAQGSDTQTRVGIVVLLCSWLYNCPIAVAHFLHNPANVPYLMAQVESHGEEGEVLVGYLCSLLLGLCLAFNDDSVQTCKRDDLRALINKRIGLENLLEKVSNISKSEYFTAAVKSPEIKVDVSHHVLFDHEFTRLFKKLDAAVSKAVEETPESAPAQSKKTADLDNHDSIVASYKELIREQDEEIGRLKSRCSELESSYMQSQSL</sequence>
<dbReference type="InterPro" id="IPR016024">
    <property type="entry name" value="ARM-type_fold"/>
</dbReference>
<evidence type="ECO:0000313" key="8">
    <source>
        <dbReference type="Proteomes" id="UP000001593"/>
    </source>
</evidence>
<dbReference type="GO" id="GO:0061025">
    <property type="term" value="P:membrane fusion"/>
    <property type="evidence" value="ECO:0000318"/>
    <property type="project" value="GO_Central"/>
</dbReference>